<reference evidence="4 6" key="2">
    <citation type="journal article" date="2018" name="Pathog. Dis.">
        <title>Whole-genome sequencing based characterization of antimicrobial resistance in Enterococcus.</title>
        <authorList>
            <person name="Tyson G."/>
        </authorList>
    </citation>
    <scope>NUCLEOTIDE SEQUENCE [LARGE SCALE GENOMIC DNA]</scope>
    <source>
        <strain evidence="4 6">CVM N55263</strain>
    </source>
</reference>
<dbReference type="EMBL" id="MSTR01000007">
    <property type="protein sequence ID" value="ONN43204.1"/>
    <property type="molecule type" value="Genomic_DNA"/>
</dbReference>
<dbReference type="PANTHER" id="PTHR40056:SF1">
    <property type="entry name" value="DUF1836 DOMAIN-CONTAINING PROTEIN"/>
    <property type="match status" value="1"/>
</dbReference>
<dbReference type="Proteomes" id="UP000189299">
    <property type="component" value="Unassembled WGS sequence"/>
</dbReference>
<organism evidence="3 5">
    <name type="scientific">Enterococcus mundtii</name>
    <dbReference type="NCBI Taxonomy" id="53346"/>
    <lineage>
        <taxon>Bacteria</taxon>
        <taxon>Bacillati</taxon>
        <taxon>Bacillota</taxon>
        <taxon>Bacilli</taxon>
        <taxon>Lactobacillales</taxon>
        <taxon>Enterococcaceae</taxon>
        <taxon>Enterococcus</taxon>
    </lineage>
</organism>
<proteinExistence type="predicted"/>
<protein>
    <submittedName>
        <fullName evidence="2">DUF1836 domain-containing protein</fullName>
    </submittedName>
    <submittedName>
        <fullName evidence="3">Fatty acid-binding protein DegV</fullName>
    </submittedName>
</protein>
<dbReference type="Proteomes" id="UP000557857">
    <property type="component" value="Unassembled WGS sequence"/>
</dbReference>
<dbReference type="STRING" id="53346.A5802_002149"/>
<dbReference type="AlphaFoldDB" id="A0A1A6G8M8"/>
<evidence type="ECO:0000313" key="1">
    <source>
        <dbReference type="EMBL" id="BBM14313.1"/>
    </source>
</evidence>
<dbReference type="EMBL" id="JABCAG010000014">
    <property type="protein sequence ID" value="NMP58089.1"/>
    <property type="molecule type" value="Genomic_DNA"/>
</dbReference>
<dbReference type="Proteomes" id="UP000509460">
    <property type="component" value="Chromosome"/>
</dbReference>
<accession>A0A1A6G8M8</accession>
<sequence>MEKMRQQLIDWAVSIETFRLPHWEELPDLELYMDQVKTLVDRHLSPVIQGEKHPLLTSSMVNNYVKLGLVPAPIKKRYNKQHVAFLIAITTLKQVLTIPEIKEGILFQGKTVGIREAYNLFCDEQENAIRMVSQLAQGKQHEQLLNQELPLEYVAVRSATISFAMKLLAEKTISLESEYLQEAKKEKENEE</sequence>
<dbReference type="PANTHER" id="PTHR40056">
    <property type="entry name" value="HYPOTHETICAL CYTOSOLIC PROTEIN"/>
    <property type="match status" value="1"/>
</dbReference>
<evidence type="ECO:0000313" key="6">
    <source>
        <dbReference type="Proteomes" id="UP000237934"/>
    </source>
</evidence>
<dbReference type="Proteomes" id="UP000237934">
    <property type="component" value="Unassembled WGS sequence"/>
</dbReference>
<dbReference type="EMBL" id="AP019810">
    <property type="protein sequence ID" value="BBM14313.1"/>
    <property type="molecule type" value="Genomic_DNA"/>
</dbReference>
<dbReference type="RefSeq" id="WP_010736696.1">
    <property type="nucleotide sequence ID" value="NZ_AP019810.1"/>
</dbReference>
<evidence type="ECO:0000313" key="8">
    <source>
        <dbReference type="Proteomes" id="UP000557857"/>
    </source>
</evidence>
<dbReference type="Pfam" id="PF08876">
    <property type="entry name" value="DUF1836"/>
    <property type="match status" value="1"/>
</dbReference>
<gene>
    <name evidence="3" type="ORF">BTN92_09080</name>
    <name evidence="4" type="ORF">CUS89_06685</name>
    <name evidence="1" type="ORF">EM151A_1076</name>
    <name evidence="2" type="ORF">HI921_06350</name>
</gene>
<evidence type="ECO:0000313" key="3">
    <source>
        <dbReference type="EMBL" id="ONN43204.1"/>
    </source>
</evidence>
<evidence type="ECO:0000313" key="7">
    <source>
        <dbReference type="Proteomes" id="UP000509460"/>
    </source>
</evidence>
<reference evidence="2 8" key="4">
    <citation type="submission" date="2020-04" db="EMBL/GenBank/DDBJ databases">
        <authorList>
            <person name="Abaymova A."/>
            <person name="Teymurazov M."/>
            <person name="Tazyna O."/>
            <person name="Chatushin Y."/>
            <person name="Svetoch E."/>
            <person name="Pereligyn V."/>
            <person name="Pohylenko V."/>
            <person name="Platonov M."/>
            <person name="Kartsev N."/>
            <person name="Skryabin Y."/>
            <person name="Sizova A."/>
            <person name="Solomentsev V."/>
            <person name="Kislichkina A."/>
            <person name="Bogun A."/>
        </authorList>
    </citation>
    <scope>NUCLEOTIDE SEQUENCE [LARGE SCALE GENOMIC DNA]</scope>
    <source>
        <strain evidence="2">SCPM-O-B-8398</strain>
        <strain evidence="8">SCPM-O-B-8398 (E28)</strain>
    </source>
</reference>
<reference evidence="3 5" key="1">
    <citation type="submission" date="2016-12" db="EMBL/GenBank/DDBJ databases">
        <authorList>
            <person name="Song W.-J."/>
            <person name="Kurnit D.M."/>
        </authorList>
    </citation>
    <scope>NUCLEOTIDE SEQUENCE [LARGE SCALE GENOMIC DNA]</scope>
    <source>
        <strain evidence="3 5">CGB1038-1_S1</strain>
    </source>
</reference>
<dbReference type="OrthoDB" id="3191472at2"/>
<name>A0A1A6G8M8_ENTMU</name>
<dbReference type="EMBL" id="PUAP01000021">
    <property type="protein sequence ID" value="PQF23583.1"/>
    <property type="molecule type" value="Genomic_DNA"/>
</dbReference>
<evidence type="ECO:0000313" key="4">
    <source>
        <dbReference type="EMBL" id="PQF23583.1"/>
    </source>
</evidence>
<dbReference type="InterPro" id="IPR014975">
    <property type="entry name" value="DUF1836"/>
</dbReference>
<evidence type="ECO:0000313" key="5">
    <source>
        <dbReference type="Proteomes" id="UP000189299"/>
    </source>
</evidence>
<reference evidence="1 7" key="3">
    <citation type="submission" date="2019-07" db="EMBL/GenBank/DDBJ databases">
        <title>antibiotic susceptibility of plant-derived lactic acid bacteria.</title>
        <authorList>
            <person name="Sugiyama M."/>
            <person name="Noda M."/>
        </authorList>
    </citation>
    <scope>NUCLEOTIDE SEQUENCE [LARGE SCALE GENOMIC DNA]</scope>
    <source>
        <strain evidence="1 7">15-1A</strain>
    </source>
</reference>
<evidence type="ECO:0000313" key="2">
    <source>
        <dbReference type="EMBL" id="NMP58089.1"/>
    </source>
</evidence>